<dbReference type="GO" id="GO:0015093">
    <property type="term" value="F:ferrous iron transmembrane transporter activity"/>
    <property type="evidence" value="ECO:0007669"/>
    <property type="project" value="TreeGrafter"/>
</dbReference>
<gene>
    <name evidence="7" type="ORF">SAMN05421770_104207</name>
</gene>
<evidence type="ECO:0000256" key="4">
    <source>
        <dbReference type="ARBA" id="ARBA00022989"/>
    </source>
</evidence>
<dbReference type="PANTHER" id="PTHR31632:SF2">
    <property type="entry name" value="PLASMA MEMBRANE IRON PERMEASE"/>
    <property type="match status" value="1"/>
</dbReference>
<keyword evidence="5 6" id="KW-0472">Membrane</keyword>
<reference evidence="7 8" key="1">
    <citation type="submission" date="2017-06" db="EMBL/GenBank/DDBJ databases">
        <authorList>
            <person name="Kim H.J."/>
            <person name="Triplett B.A."/>
        </authorList>
    </citation>
    <scope>NUCLEOTIDE SEQUENCE [LARGE SCALE GENOMIC DNA]</scope>
    <source>
        <strain evidence="7 8">DSM 18704</strain>
    </source>
</reference>
<protein>
    <submittedName>
        <fullName evidence="7">High-affinity iron transporter</fullName>
    </submittedName>
</protein>
<accession>A0A239JZA9</accession>
<sequence>MLSRTVPQPIGRVRRTAWIAAIAAAIAIFAVLAWRGNVSVGNPNPLAPQTSQSAAVFDIAVLVLREGLECILVLAAITAGLTGDRQRYRSPIAAGAGFGLLATLVTWCVAVRILDDISGKVSALELQAATGLLAIVVLLIVMNWFFHKIYWTGWISLHNRRKRELLEERDTHDSARKLVFGMGLLGFSSLYREGVEVVLFLQSYRLRLGNEPVYLGVLLGSMFSGLVAVLTFVAHRKLPYRKMLVFTGVLLGLVLFVMVGEQAQEMQLAHWLPTTPIRWLTGRIPGWLNLWFSIFPTIETLAAQAIAVVLVLGSYLFAQHQLLENPSKTGTQ</sequence>
<evidence type="ECO:0000256" key="5">
    <source>
        <dbReference type="ARBA" id="ARBA00023136"/>
    </source>
</evidence>
<comment type="similarity">
    <text evidence="2">Belongs to the oxidase-dependent Fe transporter (OFeT) (TC 9.A.10.1) family.</text>
</comment>
<dbReference type="Pfam" id="PF03239">
    <property type="entry name" value="FTR1"/>
    <property type="match status" value="2"/>
</dbReference>
<keyword evidence="4 6" id="KW-1133">Transmembrane helix</keyword>
<keyword evidence="8" id="KW-1185">Reference proteome</keyword>
<feature type="transmembrane region" description="Helical" evidence="6">
    <location>
        <begin position="126"/>
        <end position="146"/>
    </location>
</feature>
<evidence type="ECO:0000313" key="8">
    <source>
        <dbReference type="Proteomes" id="UP000198356"/>
    </source>
</evidence>
<keyword evidence="3 6" id="KW-0812">Transmembrane</keyword>
<dbReference type="InterPro" id="IPR004923">
    <property type="entry name" value="FTR1/Fip1/EfeU"/>
</dbReference>
<feature type="transmembrane region" description="Helical" evidence="6">
    <location>
        <begin position="213"/>
        <end position="234"/>
    </location>
</feature>
<evidence type="ECO:0000256" key="6">
    <source>
        <dbReference type="SAM" id="Phobius"/>
    </source>
</evidence>
<dbReference type="Proteomes" id="UP000198356">
    <property type="component" value="Unassembled WGS sequence"/>
</dbReference>
<name>A0A239JZA9_9BACT</name>
<feature type="transmembrane region" description="Helical" evidence="6">
    <location>
        <begin position="92"/>
        <end position="114"/>
    </location>
</feature>
<dbReference type="OrthoDB" id="8215804at2"/>
<dbReference type="PANTHER" id="PTHR31632">
    <property type="entry name" value="IRON TRANSPORTER FTH1"/>
    <property type="match status" value="1"/>
</dbReference>
<dbReference type="RefSeq" id="WP_089409084.1">
    <property type="nucleotide sequence ID" value="NZ_FZOU01000004.1"/>
</dbReference>
<dbReference type="EMBL" id="FZOU01000004">
    <property type="protein sequence ID" value="SNT10959.1"/>
    <property type="molecule type" value="Genomic_DNA"/>
</dbReference>
<feature type="transmembrane region" description="Helical" evidence="6">
    <location>
        <begin position="178"/>
        <end position="201"/>
    </location>
</feature>
<evidence type="ECO:0000256" key="1">
    <source>
        <dbReference type="ARBA" id="ARBA00004141"/>
    </source>
</evidence>
<organism evidence="7 8">
    <name type="scientific">Granulicella rosea</name>
    <dbReference type="NCBI Taxonomy" id="474952"/>
    <lineage>
        <taxon>Bacteria</taxon>
        <taxon>Pseudomonadati</taxon>
        <taxon>Acidobacteriota</taxon>
        <taxon>Terriglobia</taxon>
        <taxon>Terriglobales</taxon>
        <taxon>Acidobacteriaceae</taxon>
        <taxon>Granulicella</taxon>
    </lineage>
</organism>
<evidence type="ECO:0000256" key="2">
    <source>
        <dbReference type="ARBA" id="ARBA00008333"/>
    </source>
</evidence>
<dbReference type="GO" id="GO:0033573">
    <property type="term" value="C:high-affinity iron permease complex"/>
    <property type="evidence" value="ECO:0007669"/>
    <property type="project" value="InterPro"/>
</dbReference>
<feature type="transmembrane region" description="Helical" evidence="6">
    <location>
        <begin position="290"/>
        <end position="318"/>
    </location>
</feature>
<evidence type="ECO:0000313" key="7">
    <source>
        <dbReference type="EMBL" id="SNT10959.1"/>
    </source>
</evidence>
<dbReference type="AlphaFoldDB" id="A0A239JZA9"/>
<feature type="transmembrane region" description="Helical" evidence="6">
    <location>
        <begin position="16"/>
        <end position="34"/>
    </location>
</feature>
<feature type="transmembrane region" description="Helical" evidence="6">
    <location>
        <begin position="243"/>
        <end position="260"/>
    </location>
</feature>
<proteinExistence type="inferred from homology"/>
<comment type="subcellular location">
    <subcellularLocation>
        <location evidence="1">Membrane</location>
        <topology evidence="1">Multi-pass membrane protein</topology>
    </subcellularLocation>
</comment>
<evidence type="ECO:0000256" key="3">
    <source>
        <dbReference type="ARBA" id="ARBA00022692"/>
    </source>
</evidence>